<feature type="transmembrane region" description="Helical" evidence="14">
    <location>
        <begin position="347"/>
        <end position="366"/>
    </location>
</feature>
<evidence type="ECO:0000256" key="11">
    <source>
        <dbReference type="ARBA" id="ARBA00060432"/>
    </source>
</evidence>
<dbReference type="CDD" id="cd14014">
    <property type="entry name" value="STKc_PknB_like"/>
    <property type="match status" value="1"/>
</dbReference>
<feature type="domain" description="PASTA" evidence="16">
    <location>
        <begin position="370"/>
        <end position="438"/>
    </location>
</feature>
<organism evidence="17 18">
    <name type="scientific">Lysinibacillus fusiformis</name>
    <dbReference type="NCBI Taxonomy" id="28031"/>
    <lineage>
        <taxon>Bacteria</taxon>
        <taxon>Bacillati</taxon>
        <taxon>Bacillota</taxon>
        <taxon>Bacilli</taxon>
        <taxon>Bacillales</taxon>
        <taxon>Bacillaceae</taxon>
        <taxon>Lysinibacillus</taxon>
    </lineage>
</organism>
<dbReference type="GO" id="GO:0005524">
    <property type="term" value="F:ATP binding"/>
    <property type="evidence" value="ECO:0007669"/>
    <property type="project" value="UniProtKB-UniRule"/>
</dbReference>
<dbReference type="SMART" id="SM00740">
    <property type="entry name" value="PASTA"/>
    <property type="match status" value="3"/>
</dbReference>
<evidence type="ECO:0000313" key="18">
    <source>
        <dbReference type="Proteomes" id="UP000094784"/>
    </source>
</evidence>
<evidence type="ECO:0000256" key="9">
    <source>
        <dbReference type="ARBA" id="ARBA00047899"/>
    </source>
</evidence>
<dbReference type="GO" id="GO:0071224">
    <property type="term" value="P:cellular response to peptidoglycan"/>
    <property type="evidence" value="ECO:0007669"/>
    <property type="project" value="UniProtKB-ARBA"/>
</dbReference>
<keyword evidence="5 13" id="KW-0547">Nucleotide-binding</keyword>
<keyword evidence="8" id="KW-0735">Signal-anchor</keyword>
<dbReference type="EMBL" id="MECQ01000001">
    <property type="protein sequence ID" value="ODV55161.1"/>
    <property type="molecule type" value="Genomic_DNA"/>
</dbReference>
<dbReference type="PROSITE" id="PS00108">
    <property type="entry name" value="PROTEIN_KINASE_ST"/>
    <property type="match status" value="1"/>
</dbReference>
<keyword evidence="4" id="KW-0808">Transferase</keyword>
<dbReference type="PROSITE" id="PS50011">
    <property type="entry name" value="PROTEIN_KINASE_DOM"/>
    <property type="match status" value="1"/>
</dbReference>
<dbReference type="InterPro" id="IPR011009">
    <property type="entry name" value="Kinase-like_dom_sf"/>
</dbReference>
<dbReference type="OrthoDB" id="9788659at2"/>
<comment type="caution">
    <text evidence="17">The sequence shown here is derived from an EMBL/GenBank/DDBJ whole genome shotgun (WGS) entry which is preliminary data.</text>
</comment>
<dbReference type="GO" id="GO:0004674">
    <property type="term" value="F:protein serine/threonine kinase activity"/>
    <property type="evidence" value="ECO:0007669"/>
    <property type="project" value="UniProtKB-KW"/>
</dbReference>
<keyword evidence="2 17" id="KW-0723">Serine/threonine-protein kinase</keyword>
<evidence type="ECO:0000256" key="7">
    <source>
        <dbReference type="ARBA" id="ARBA00022840"/>
    </source>
</evidence>
<feature type="domain" description="Protein kinase" evidence="15">
    <location>
        <begin position="11"/>
        <end position="271"/>
    </location>
</feature>
<proteinExistence type="predicted"/>
<evidence type="ECO:0000256" key="8">
    <source>
        <dbReference type="ARBA" id="ARBA00022968"/>
    </source>
</evidence>
<keyword evidence="3" id="KW-0309">Germination</keyword>
<dbReference type="RefSeq" id="WP_069480316.1">
    <property type="nucleotide sequence ID" value="NZ_KV766182.1"/>
</dbReference>
<dbReference type="SUPFAM" id="SSF56112">
    <property type="entry name" value="Protein kinase-like (PK-like)"/>
    <property type="match status" value="1"/>
</dbReference>
<evidence type="ECO:0000256" key="12">
    <source>
        <dbReference type="ARBA" id="ARBA00070041"/>
    </source>
</evidence>
<dbReference type="GO" id="GO:0009847">
    <property type="term" value="P:spore germination"/>
    <property type="evidence" value="ECO:0007669"/>
    <property type="project" value="UniProtKB-ARBA"/>
</dbReference>
<comment type="subcellular location">
    <subcellularLocation>
        <location evidence="11">Spore membrane</location>
        <topology evidence="11">Single-pass type II membrane protein</topology>
    </subcellularLocation>
</comment>
<keyword evidence="14" id="KW-0812">Transmembrane</keyword>
<accession>A0A1E4R404</accession>
<protein>
    <recommendedName>
        <fullName evidence="12">Serine/threonine-protein kinase PrkC</fullName>
        <ecNumber evidence="1">2.7.11.1</ecNumber>
    </recommendedName>
</protein>
<feature type="domain" description="PASTA" evidence="16">
    <location>
        <begin position="439"/>
        <end position="505"/>
    </location>
</feature>
<name>A0A1E4R404_9BACI</name>
<dbReference type="PANTHER" id="PTHR43289">
    <property type="entry name" value="MITOGEN-ACTIVATED PROTEIN KINASE KINASE KINASE 20-RELATED"/>
    <property type="match status" value="1"/>
</dbReference>
<reference evidence="17 18" key="1">
    <citation type="submission" date="2016-09" db="EMBL/GenBank/DDBJ databases">
        <title>Draft genome sequence of the soil isolate, Lysinibacillus fusiformis M5, a potential hypoxanthine producer.</title>
        <authorList>
            <person name="Gallegos-Monterrosa R."/>
            <person name="Maroti G."/>
            <person name="Balint B."/>
            <person name="Kovacs A.T."/>
        </authorList>
    </citation>
    <scope>NUCLEOTIDE SEQUENCE [LARGE SCALE GENOMIC DNA]</scope>
    <source>
        <strain evidence="17 18">M5</strain>
    </source>
</reference>
<evidence type="ECO:0000256" key="14">
    <source>
        <dbReference type="SAM" id="Phobius"/>
    </source>
</evidence>
<dbReference type="SMART" id="SM00220">
    <property type="entry name" value="S_TKc"/>
    <property type="match status" value="1"/>
</dbReference>
<evidence type="ECO:0000313" key="17">
    <source>
        <dbReference type="EMBL" id="ODV55161.1"/>
    </source>
</evidence>
<dbReference type="Gene3D" id="1.10.510.10">
    <property type="entry name" value="Transferase(Phosphotransferase) domain 1"/>
    <property type="match status" value="1"/>
</dbReference>
<dbReference type="PROSITE" id="PS51178">
    <property type="entry name" value="PASTA"/>
    <property type="match status" value="2"/>
</dbReference>
<dbReference type="NCBIfam" id="NF033483">
    <property type="entry name" value="PknB_PASTA_kin"/>
    <property type="match status" value="1"/>
</dbReference>
<dbReference type="Gene3D" id="3.30.200.20">
    <property type="entry name" value="Phosphorylase Kinase, domain 1"/>
    <property type="match status" value="1"/>
</dbReference>
<evidence type="ECO:0000256" key="2">
    <source>
        <dbReference type="ARBA" id="ARBA00022527"/>
    </source>
</evidence>
<dbReference type="InterPro" id="IPR000719">
    <property type="entry name" value="Prot_kinase_dom"/>
</dbReference>
<evidence type="ECO:0000256" key="10">
    <source>
        <dbReference type="ARBA" id="ARBA00048679"/>
    </source>
</evidence>
<dbReference type="InterPro" id="IPR005543">
    <property type="entry name" value="PASTA_dom"/>
</dbReference>
<evidence type="ECO:0000256" key="5">
    <source>
        <dbReference type="ARBA" id="ARBA00022741"/>
    </source>
</evidence>
<dbReference type="Pfam" id="PF03793">
    <property type="entry name" value="PASTA"/>
    <property type="match status" value="3"/>
</dbReference>
<dbReference type="Gene3D" id="2.60.40.2560">
    <property type="match status" value="1"/>
</dbReference>
<dbReference type="InterPro" id="IPR017441">
    <property type="entry name" value="Protein_kinase_ATP_BS"/>
</dbReference>
<evidence type="ECO:0000259" key="15">
    <source>
        <dbReference type="PROSITE" id="PS50011"/>
    </source>
</evidence>
<comment type="catalytic activity">
    <reaction evidence="9">
        <text>L-threonyl-[protein] + ATP = O-phospho-L-threonyl-[protein] + ADP + H(+)</text>
        <dbReference type="Rhea" id="RHEA:46608"/>
        <dbReference type="Rhea" id="RHEA-COMP:11060"/>
        <dbReference type="Rhea" id="RHEA-COMP:11605"/>
        <dbReference type="ChEBI" id="CHEBI:15378"/>
        <dbReference type="ChEBI" id="CHEBI:30013"/>
        <dbReference type="ChEBI" id="CHEBI:30616"/>
        <dbReference type="ChEBI" id="CHEBI:61977"/>
        <dbReference type="ChEBI" id="CHEBI:456216"/>
        <dbReference type="EC" id="2.7.11.1"/>
    </reaction>
</comment>
<dbReference type="InterPro" id="IPR008271">
    <property type="entry name" value="Ser/Thr_kinase_AS"/>
</dbReference>
<comment type="catalytic activity">
    <reaction evidence="10">
        <text>L-seryl-[protein] + ATP = O-phospho-L-seryl-[protein] + ADP + H(+)</text>
        <dbReference type="Rhea" id="RHEA:17989"/>
        <dbReference type="Rhea" id="RHEA-COMP:9863"/>
        <dbReference type="Rhea" id="RHEA-COMP:11604"/>
        <dbReference type="ChEBI" id="CHEBI:15378"/>
        <dbReference type="ChEBI" id="CHEBI:29999"/>
        <dbReference type="ChEBI" id="CHEBI:30616"/>
        <dbReference type="ChEBI" id="CHEBI:83421"/>
        <dbReference type="ChEBI" id="CHEBI:456216"/>
        <dbReference type="EC" id="2.7.11.1"/>
    </reaction>
</comment>
<dbReference type="AlphaFoldDB" id="A0A1E4R404"/>
<evidence type="ECO:0000256" key="3">
    <source>
        <dbReference type="ARBA" id="ARBA00022544"/>
    </source>
</evidence>
<evidence type="ECO:0000256" key="1">
    <source>
        <dbReference type="ARBA" id="ARBA00012513"/>
    </source>
</evidence>
<dbReference type="EC" id="2.7.11.1" evidence="1"/>
<evidence type="ECO:0000259" key="16">
    <source>
        <dbReference type="PROSITE" id="PS51178"/>
    </source>
</evidence>
<gene>
    <name evidence="17" type="ORF">BG258_04265</name>
</gene>
<dbReference type="CDD" id="cd06577">
    <property type="entry name" value="PASTA_pknB"/>
    <property type="match status" value="3"/>
</dbReference>
<dbReference type="Proteomes" id="UP000094784">
    <property type="component" value="Unassembled WGS sequence"/>
</dbReference>
<dbReference type="FunFam" id="3.30.200.20:FF:000035">
    <property type="entry name" value="Serine/threonine protein kinase Stk1"/>
    <property type="match status" value="1"/>
</dbReference>
<evidence type="ECO:0000256" key="4">
    <source>
        <dbReference type="ARBA" id="ARBA00022679"/>
    </source>
</evidence>
<dbReference type="Gene3D" id="3.30.10.20">
    <property type="match status" value="3"/>
</dbReference>
<sequence>MLVGKRISDRYKILELIGGGGMSNVYLAHDMILNRDVAIKILRYDFSNEDELHRRFQREALSATSLTHPNIVSVYDVGDDGDLHYIVMEFVQGKTLKQYIQEFAPISPSRSVHIMKQLTSAIANAHENHIIHRDIKPQNILMDAEGNVKVTDFGIAMTLSATSFTQTNSVLGTVHYLSPEQARGGTATSQSDIYALGIVLYELLTGELPFSGESAVSIALKHLQAETPSVRAFDGTIPQSLENVVLKATAKDASHRYNTVEEMYDDLETVLSSSRINEPKFVIPVDNDATKAIPIIKEEALKKDEDLTKTRVIEPIVEYKSPAQPSPKKTVEKPTPVKAKKKKWPKIVAGLLIAVIIIFLFFIFAADLFSPKKVAVPDVINLTVEEATKKLEAEGFVVGEEHQERNHEDIEKGHVIETDPEKNSMRAKGSEIDLIVSLGVETTTVDNYVGQNYSQVEALIKGKYKEVRKEEVPSREPEGRIIEQSIPADTEVVAKEETITFKVSQGVRMVRVENVVNYSKADMDNYVNRVGLSWRVSREEYHESIPAGSVISQLTKAGTMVEEGSAISVIISKGPAKKPEKFLLKPIVIEYKPKEEGIPQKVRIEIQDKNHTFSEPVTELEILNDTPYNIQLVIEEGKDASYRIIRDSEIILEEKVNYNDVN</sequence>
<dbReference type="GO" id="GO:0007165">
    <property type="term" value="P:signal transduction"/>
    <property type="evidence" value="ECO:0007669"/>
    <property type="project" value="UniProtKB-ARBA"/>
</dbReference>
<evidence type="ECO:0000256" key="6">
    <source>
        <dbReference type="ARBA" id="ARBA00022777"/>
    </source>
</evidence>
<keyword evidence="7 13" id="KW-0067">ATP-binding</keyword>
<keyword evidence="6 17" id="KW-0418">Kinase</keyword>
<dbReference type="Pfam" id="PF21160">
    <property type="entry name" value="PrkC-like_PASTA-like"/>
    <property type="match status" value="1"/>
</dbReference>
<evidence type="ECO:0000256" key="13">
    <source>
        <dbReference type="PROSITE-ProRule" id="PRU10141"/>
    </source>
</evidence>
<dbReference type="PROSITE" id="PS00107">
    <property type="entry name" value="PROTEIN_KINASE_ATP"/>
    <property type="match status" value="1"/>
</dbReference>
<keyword evidence="14" id="KW-0472">Membrane</keyword>
<dbReference type="PANTHER" id="PTHR43289:SF34">
    <property type="entry name" value="SERINE_THREONINE-PROTEIN KINASE YBDM-RELATED"/>
    <property type="match status" value="1"/>
</dbReference>
<dbReference type="Pfam" id="PF00069">
    <property type="entry name" value="Pkinase"/>
    <property type="match status" value="1"/>
</dbReference>
<keyword evidence="14" id="KW-1133">Transmembrane helix</keyword>
<dbReference type="FunFam" id="1.10.510.10:FF:000021">
    <property type="entry name" value="Serine/threonine protein kinase"/>
    <property type="match status" value="1"/>
</dbReference>
<feature type="binding site" evidence="13">
    <location>
        <position position="40"/>
    </location>
    <ligand>
        <name>ATP</name>
        <dbReference type="ChEBI" id="CHEBI:30616"/>
    </ligand>
</feature>